<dbReference type="SUPFAM" id="SSF55961">
    <property type="entry name" value="Bet v1-like"/>
    <property type="match status" value="1"/>
</dbReference>
<dbReference type="EMBL" id="LGEM01000024">
    <property type="protein sequence ID" value="KUP97497.1"/>
    <property type="molecule type" value="Genomic_DNA"/>
</dbReference>
<dbReference type="Proteomes" id="UP000074382">
    <property type="component" value="Unassembled WGS sequence"/>
</dbReference>
<feature type="region of interest" description="Disordered" evidence="1">
    <location>
        <begin position="134"/>
        <end position="168"/>
    </location>
</feature>
<dbReference type="Gene3D" id="3.30.530.20">
    <property type="match status" value="1"/>
</dbReference>
<dbReference type="OrthoDB" id="3695445at2"/>
<dbReference type="CDD" id="cd07817">
    <property type="entry name" value="SRPBCC_8"/>
    <property type="match status" value="1"/>
</dbReference>
<name>A0A147KJN3_THECS</name>
<reference evidence="4" key="1">
    <citation type="journal article" date="2017" name="Acta Aliment.">
        <title>Plant polysaccharide degrading enzyme system of Thermpbifida cellulosilytica TB100 revealed by de novo genome project data.</title>
        <authorList>
            <person name="Toth A."/>
            <person name="Baka E."/>
            <person name="Luzics S."/>
            <person name="Bata-Vidacs I."/>
            <person name="Nagy I."/>
            <person name="Balint B."/>
            <person name="Herceg R."/>
            <person name="Olasz F."/>
            <person name="Wilk T."/>
            <person name="Nagy T."/>
            <person name="Kriszt B."/>
            <person name="Nagy I."/>
            <person name="Kukolya J."/>
        </authorList>
    </citation>
    <scope>NUCLEOTIDE SEQUENCE [LARGE SCALE GENOMIC DNA]</scope>
    <source>
        <strain evidence="4">TB100</strain>
    </source>
</reference>
<comment type="caution">
    <text evidence="3">The sequence shown here is derived from an EMBL/GenBank/DDBJ whole genome shotgun (WGS) entry which is preliminary data.</text>
</comment>
<proteinExistence type="predicted"/>
<organism evidence="3 4">
    <name type="scientific">Thermobifida cellulosilytica TB100</name>
    <dbReference type="NCBI Taxonomy" id="665004"/>
    <lineage>
        <taxon>Bacteria</taxon>
        <taxon>Bacillati</taxon>
        <taxon>Actinomycetota</taxon>
        <taxon>Actinomycetes</taxon>
        <taxon>Streptosporangiales</taxon>
        <taxon>Nocardiopsidaceae</taxon>
        <taxon>Thermobifida</taxon>
    </lineage>
</organism>
<evidence type="ECO:0000256" key="1">
    <source>
        <dbReference type="SAM" id="MobiDB-lite"/>
    </source>
</evidence>
<evidence type="ECO:0000313" key="4">
    <source>
        <dbReference type="Proteomes" id="UP000074382"/>
    </source>
</evidence>
<dbReference type="InterPro" id="IPR005031">
    <property type="entry name" value="COQ10_START"/>
</dbReference>
<dbReference type="PANTHER" id="PTHR33824:SF7">
    <property type="entry name" value="POLYKETIDE CYCLASE_DEHYDRASE AND LIPID TRANSPORT SUPERFAMILY PROTEIN"/>
    <property type="match status" value="1"/>
</dbReference>
<dbReference type="STRING" id="665004.AC529_06580"/>
<evidence type="ECO:0000259" key="2">
    <source>
        <dbReference type="Pfam" id="PF03364"/>
    </source>
</evidence>
<accession>A0A147KJN3</accession>
<evidence type="ECO:0000313" key="3">
    <source>
        <dbReference type="EMBL" id="KUP97497.1"/>
    </source>
</evidence>
<dbReference type="InterPro" id="IPR023393">
    <property type="entry name" value="START-like_dom_sf"/>
</dbReference>
<dbReference type="RefSeq" id="WP_068757513.1">
    <property type="nucleotide sequence ID" value="NZ_KQ950183.1"/>
</dbReference>
<dbReference type="PANTHER" id="PTHR33824">
    <property type="entry name" value="POLYKETIDE CYCLASE/DEHYDRASE AND LIPID TRANSPORT SUPERFAMILY PROTEIN"/>
    <property type="match status" value="1"/>
</dbReference>
<protein>
    <submittedName>
        <fullName evidence="3">Cyclase</fullName>
    </submittedName>
</protein>
<dbReference type="PATRIC" id="fig|665004.4.peg.3173"/>
<dbReference type="Pfam" id="PF03364">
    <property type="entry name" value="Polyketide_cyc"/>
    <property type="match status" value="1"/>
</dbReference>
<sequence length="168" mass="19050">MSQVIETVEVNVPVQAAYDQWTRFETFPRFMEGVELVEQRDDTHTHWQISIGGRHREFDAVITEQIPDERVAWKSEDGTTHAGVVTFHRIAPQRTRVTLQMDTAPEGVVEKLGDKLGLVKARVKGDLRRFKEFIEKQGAPPEGGWRGEVRPGRGKVAGDRPEHPRGTT</sequence>
<feature type="compositionally biased region" description="Basic and acidic residues" evidence="1">
    <location>
        <begin position="145"/>
        <end position="168"/>
    </location>
</feature>
<dbReference type="InterPro" id="IPR047137">
    <property type="entry name" value="ORF3"/>
</dbReference>
<dbReference type="AlphaFoldDB" id="A0A147KJN3"/>
<keyword evidence="4" id="KW-1185">Reference proteome</keyword>
<feature type="domain" description="Coenzyme Q-binding protein COQ10 START" evidence="2">
    <location>
        <begin position="10"/>
        <end position="130"/>
    </location>
</feature>
<gene>
    <name evidence="3" type="ORF">AC529_06580</name>
</gene>